<dbReference type="InterPro" id="IPR013088">
    <property type="entry name" value="Znf_NHR/GATA"/>
</dbReference>
<dbReference type="PRINTS" id="PR00047">
    <property type="entry name" value="STROIDFINGER"/>
</dbReference>
<keyword evidence="5 9" id="KW-0238">DNA-binding</keyword>
<protein>
    <recommendedName>
        <fullName evidence="11">Nuclear receptor domain-containing protein</fullName>
    </recommendedName>
</protein>
<dbReference type="EMBL" id="BTRK01000003">
    <property type="protein sequence ID" value="GMR43407.1"/>
    <property type="molecule type" value="Genomic_DNA"/>
</dbReference>
<proteinExistence type="inferred from homology"/>
<gene>
    <name evidence="12" type="ORF">PMAYCL1PPCAC_13602</name>
</gene>
<evidence type="ECO:0000256" key="10">
    <source>
        <dbReference type="SAM" id="SignalP"/>
    </source>
</evidence>
<comment type="similarity">
    <text evidence="9">Belongs to the nuclear hormone receptor family.</text>
</comment>
<dbReference type="PROSITE" id="PS00031">
    <property type="entry name" value="NUCLEAR_REC_DBD_1"/>
    <property type="match status" value="1"/>
</dbReference>
<evidence type="ECO:0000313" key="13">
    <source>
        <dbReference type="Proteomes" id="UP001328107"/>
    </source>
</evidence>
<keyword evidence="1 9" id="KW-0479">Metal-binding</keyword>
<feature type="non-terminal residue" evidence="12">
    <location>
        <position position="1"/>
    </location>
</feature>
<dbReference type="Proteomes" id="UP001328107">
    <property type="component" value="Unassembled WGS sequence"/>
</dbReference>
<evidence type="ECO:0000259" key="11">
    <source>
        <dbReference type="PROSITE" id="PS51030"/>
    </source>
</evidence>
<evidence type="ECO:0000256" key="5">
    <source>
        <dbReference type="ARBA" id="ARBA00023125"/>
    </source>
</evidence>
<dbReference type="InterPro" id="IPR000536">
    <property type="entry name" value="Nucl_hrmn_rcpt_lig-bd"/>
</dbReference>
<evidence type="ECO:0000256" key="4">
    <source>
        <dbReference type="ARBA" id="ARBA00023015"/>
    </source>
</evidence>
<evidence type="ECO:0000256" key="1">
    <source>
        <dbReference type="ARBA" id="ARBA00022723"/>
    </source>
</evidence>
<dbReference type="PANTHER" id="PTHR46011">
    <property type="entry name" value="NUCLEAR HORMONE RECEPTOR FAMILY MEMBER NHR-86-RELATED"/>
    <property type="match status" value="1"/>
</dbReference>
<evidence type="ECO:0000256" key="6">
    <source>
        <dbReference type="ARBA" id="ARBA00023163"/>
    </source>
</evidence>
<reference evidence="13" key="1">
    <citation type="submission" date="2022-10" db="EMBL/GenBank/DDBJ databases">
        <title>Genome assembly of Pristionchus species.</title>
        <authorList>
            <person name="Yoshida K."/>
            <person name="Sommer R.J."/>
        </authorList>
    </citation>
    <scope>NUCLEOTIDE SEQUENCE [LARGE SCALE GENOMIC DNA]</scope>
    <source>
        <strain evidence="13">RS5460</strain>
    </source>
</reference>
<dbReference type="PROSITE" id="PS51030">
    <property type="entry name" value="NUCLEAR_REC_DBD_2"/>
    <property type="match status" value="1"/>
</dbReference>
<dbReference type="Pfam" id="PF00105">
    <property type="entry name" value="zf-C4"/>
    <property type="match status" value="1"/>
</dbReference>
<feature type="domain" description="Nuclear receptor" evidence="11">
    <location>
        <begin position="17"/>
        <end position="93"/>
    </location>
</feature>
<keyword evidence="10" id="KW-0732">Signal</keyword>
<dbReference type="Pfam" id="PF00104">
    <property type="entry name" value="Hormone_recep"/>
    <property type="match status" value="1"/>
</dbReference>
<dbReference type="Gene3D" id="1.10.565.10">
    <property type="entry name" value="Retinoid X Receptor"/>
    <property type="match status" value="1"/>
</dbReference>
<dbReference type="SMART" id="SM00399">
    <property type="entry name" value="ZnF_C4"/>
    <property type="match status" value="1"/>
</dbReference>
<keyword evidence="7 9" id="KW-0675">Receptor</keyword>
<keyword evidence="13" id="KW-1185">Reference proteome</keyword>
<keyword evidence="8 9" id="KW-0539">Nucleus</keyword>
<evidence type="ECO:0000256" key="7">
    <source>
        <dbReference type="ARBA" id="ARBA00023170"/>
    </source>
</evidence>
<dbReference type="GO" id="GO:0003700">
    <property type="term" value="F:DNA-binding transcription factor activity"/>
    <property type="evidence" value="ECO:0007669"/>
    <property type="project" value="InterPro"/>
</dbReference>
<evidence type="ECO:0000313" key="12">
    <source>
        <dbReference type="EMBL" id="GMR43407.1"/>
    </source>
</evidence>
<sequence>IFVYLIAVFVMADLEDCRLCLICYVPVTVSHFGLDACRACALFFKRAKTTGAQYSCRVGTGDCTAANDGKFMCRLCRFNRCVLVGMEYDGPMKVRRVSSVPLLHRIGKEFKAFNERRRLKEIKLMRAYRGIRMPHPTEELYHVNAQASSEIYSIAISEAFTFFEIAFPTLQQLDRREREAIFKDAFPKLNLVAGYNSGQKLWKSSSTKIMVSAVTCYDVNIPFNFSFPGMEWNNFPFKSSLSSHIGEHISVFMPILERVRLTERECHALAGLVVTEQDLPLSEQANQLLDHIRLEIFSNLHAYYRNEMGLKDYSERLGNLMSVAHTAQECSALFRVFFRMYSTMFDIQMADRMMAECILGS</sequence>
<dbReference type="GO" id="GO:0043565">
    <property type="term" value="F:sequence-specific DNA binding"/>
    <property type="evidence" value="ECO:0007669"/>
    <property type="project" value="InterPro"/>
</dbReference>
<evidence type="ECO:0000256" key="2">
    <source>
        <dbReference type="ARBA" id="ARBA00022771"/>
    </source>
</evidence>
<dbReference type="SMART" id="SM00430">
    <property type="entry name" value="HOLI"/>
    <property type="match status" value="1"/>
</dbReference>
<dbReference type="InterPro" id="IPR035500">
    <property type="entry name" value="NHR-like_dom_sf"/>
</dbReference>
<keyword evidence="6 9" id="KW-0804">Transcription</keyword>
<dbReference type="GO" id="GO:0005634">
    <property type="term" value="C:nucleus"/>
    <property type="evidence" value="ECO:0007669"/>
    <property type="project" value="UniProtKB-SubCell"/>
</dbReference>
<keyword evidence="4 9" id="KW-0805">Transcription regulation</keyword>
<dbReference type="GO" id="GO:0008270">
    <property type="term" value="F:zinc ion binding"/>
    <property type="evidence" value="ECO:0007669"/>
    <property type="project" value="UniProtKB-KW"/>
</dbReference>
<feature type="chain" id="PRO_5042958149" description="Nuclear receptor domain-containing protein" evidence="10">
    <location>
        <begin position="18"/>
        <end position="361"/>
    </location>
</feature>
<name>A0AAN4ZS46_9BILA</name>
<feature type="signal peptide" evidence="10">
    <location>
        <begin position="1"/>
        <end position="17"/>
    </location>
</feature>
<evidence type="ECO:0000256" key="9">
    <source>
        <dbReference type="RuleBase" id="RU004334"/>
    </source>
</evidence>
<keyword evidence="2 9" id="KW-0863">Zinc-finger</keyword>
<comment type="caution">
    <text evidence="12">The sequence shown here is derived from an EMBL/GenBank/DDBJ whole genome shotgun (WGS) entry which is preliminary data.</text>
</comment>
<dbReference type="PANTHER" id="PTHR46011:SF6">
    <property type="entry name" value="HIGH ZINC ACTIVATED NUCLEAR RECEPTOR PROTEIN"/>
    <property type="match status" value="1"/>
</dbReference>
<evidence type="ECO:0000256" key="3">
    <source>
        <dbReference type="ARBA" id="ARBA00022833"/>
    </source>
</evidence>
<comment type="subcellular location">
    <subcellularLocation>
        <location evidence="9">Nucleus</location>
    </subcellularLocation>
</comment>
<dbReference type="SUPFAM" id="SSF57716">
    <property type="entry name" value="Glucocorticoid receptor-like (DNA-binding domain)"/>
    <property type="match status" value="1"/>
</dbReference>
<dbReference type="InterPro" id="IPR001628">
    <property type="entry name" value="Znf_hrmn_rcpt"/>
</dbReference>
<dbReference type="AlphaFoldDB" id="A0AAN4ZS46"/>
<evidence type="ECO:0000256" key="8">
    <source>
        <dbReference type="ARBA" id="ARBA00023242"/>
    </source>
</evidence>
<dbReference type="Gene3D" id="3.30.50.10">
    <property type="entry name" value="Erythroid Transcription Factor GATA-1, subunit A"/>
    <property type="match status" value="1"/>
</dbReference>
<dbReference type="SUPFAM" id="SSF48508">
    <property type="entry name" value="Nuclear receptor ligand-binding domain"/>
    <property type="match status" value="1"/>
</dbReference>
<keyword evidence="3 9" id="KW-0862">Zinc</keyword>
<organism evidence="12 13">
    <name type="scientific">Pristionchus mayeri</name>
    <dbReference type="NCBI Taxonomy" id="1317129"/>
    <lineage>
        <taxon>Eukaryota</taxon>
        <taxon>Metazoa</taxon>
        <taxon>Ecdysozoa</taxon>
        <taxon>Nematoda</taxon>
        <taxon>Chromadorea</taxon>
        <taxon>Rhabditida</taxon>
        <taxon>Rhabditina</taxon>
        <taxon>Diplogasteromorpha</taxon>
        <taxon>Diplogasteroidea</taxon>
        <taxon>Neodiplogasteridae</taxon>
        <taxon>Pristionchus</taxon>
    </lineage>
</organism>
<accession>A0AAN4ZS46</accession>